<evidence type="ECO:0000313" key="4">
    <source>
        <dbReference type="Proteomes" id="UP001596391"/>
    </source>
</evidence>
<dbReference type="Proteomes" id="UP001596391">
    <property type="component" value="Unassembled WGS sequence"/>
</dbReference>
<name>A0ABW1ZC00_9BACT</name>
<organism evidence="3 4">
    <name type="scientific">Granulicella cerasi</name>
    <dbReference type="NCBI Taxonomy" id="741063"/>
    <lineage>
        <taxon>Bacteria</taxon>
        <taxon>Pseudomonadati</taxon>
        <taxon>Acidobacteriota</taxon>
        <taxon>Terriglobia</taxon>
        <taxon>Terriglobales</taxon>
        <taxon>Acidobacteriaceae</taxon>
        <taxon>Granulicella</taxon>
    </lineage>
</organism>
<evidence type="ECO:0000313" key="3">
    <source>
        <dbReference type="EMBL" id="MFC6646378.1"/>
    </source>
</evidence>
<dbReference type="Gene3D" id="1.20.1600.10">
    <property type="entry name" value="Outer membrane efflux proteins (OEP)"/>
    <property type="match status" value="1"/>
</dbReference>
<dbReference type="PANTHER" id="PTHR30203:SF24">
    <property type="entry name" value="BLR4935 PROTEIN"/>
    <property type="match status" value="1"/>
</dbReference>
<comment type="caution">
    <text evidence="3">The sequence shown here is derived from an EMBL/GenBank/DDBJ whole genome shotgun (WGS) entry which is preliminary data.</text>
</comment>
<dbReference type="EMBL" id="JBHSWI010000001">
    <property type="protein sequence ID" value="MFC6646378.1"/>
    <property type="molecule type" value="Genomic_DNA"/>
</dbReference>
<feature type="signal peptide" evidence="2">
    <location>
        <begin position="1"/>
        <end position="19"/>
    </location>
</feature>
<evidence type="ECO:0000256" key="1">
    <source>
        <dbReference type="ARBA" id="ARBA00007613"/>
    </source>
</evidence>
<accession>A0ABW1ZC00</accession>
<dbReference type="InterPro" id="IPR003423">
    <property type="entry name" value="OMP_efflux"/>
</dbReference>
<keyword evidence="4" id="KW-1185">Reference proteome</keyword>
<gene>
    <name evidence="3" type="ORF">ACFQBQ_12445</name>
</gene>
<keyword evidence="2" id="KW-0732">Signal</keyword>
<proteinExistence type="inferred from homology"/>
<sequence length="434" mass="47331">MRRALLLTPSFAFTLFAWAQAPAPAPQQNAALPATIIAAVHRGSATPLTLQQVLDQSHRANPTLLSGAEHLNAVRAGEVTAGLRQNPVLTGGGQMFTLAPDDPNGPPFYNVGVQRLFERGGKRQLRLDGAKATTTLTSDQLADTQRQMDLAVRQAFAKMLFAEAALEISRENLEGYRHTVDLMKVRLDAGDMDRTDFDRVELQLVGFENDFDNANLALRQSSIALQSMLGVNTPSDDFAVTGSLEPSPLAYTLEELHTAALKNRPDLQAAQAQVDANAASVKLAVANGKADPTLEAEYERSGHANTMGANIQIPLRFFDRNQGEKARAQHELESSRLALVAARNQVISDVDTAWAAYQTATSQDGRYRAKYLAEAAHVRDNMEFSYRHGNTTLLDYLSALSDYRQVNLASLNANLQLLLAVEQLTTAAHMEINP</sequence>
<dbReference type="InterPro" id="IPR010131">
    <property type="entry name" value="MdtP/NodT-like"/>
</dbReference>
<dbReference type="RefSeq" id="WP_263370052.1">
    <property type="nucleotide sequence ID" value="NZ_JAGSYD010000001.1"/>
</dbReference>
<dbReference type="PANTHER" id="PTHR30203">
    <property type="entry name" value="OUTER MEMBRANE CATION EFFLUX PROTEIN"/>
    <property type="match status" value="1"/>
</dbReference>
<reference evidence="4" key="1">
    <citation type="journal article" date="2019" name="Int. J. Syst. Evol. Microbiol.">
        <title>The Global Catalogue of Microorganisms (GCM) 10K type strain sequencing project: providing services to taxonomists for standard genome sequencing and annotation.</title>
        <authorList>
            <consortium name="The Broad Institute Genomics Platform"/>
            <consortium name="The Broad Institute Genome Sequencing Center for Infectious Disease"/>
            <person name="Wu L."/>
            <person name="Ma J."/>
        </authorList>
    </citation>
    <scope>NUCLEOTIDE SEQUENCE [LARGE SCALE GENOMIC DNA]</scope>
    <source>
        <strain evidence="4">CGMCC 1.16026</strain>
    </source>
</reference>
<evidence type="ECO:0000256" key="2">
    <source>
        <dbReference type="SAM" id="SignalP"/>
    </source>
</evidence>
<dbReference type="Pfam" id="PF02321">
    <property type="entry name" value="OEP"/>
    <property type="match status" value="2"/>
</dbReference>
<protein>
    <submittedName>
        <fullName evidence="3">TolC family protein</fullName>
    </submittedName>
</protein>
<dbReference type="SUPFAM" id="SSF56954">
    <property type="entry name" value="Outer membrane efflux proteins (OEP)"/>
    <property type="match status" value="1"/>
</dbReference>
<comment type="similarity">
    <text evidence="1">Belongs to the outer membrane factor (OMF) (TC 1.B.17) family.</text>
</comment>
<feature type="chain" id="PRO_5045575074" evidence="2">
    <location>
        <begin position="20"/>
        <end position="434"/>
    </location>
</feature>